<evidence type="ECO:0000313" key="3">
    <source>
        <dbReference type="Proteomes" id="UP001488838"/>
    </source>
</evidence>
<keyword evidence="3" id="KW-1185">Reference proteome</keyword>
<sequence>TEVSQIKLQKERDVKMKRTPTWRSPIVKGKGGRWRRENEKQRRPRVQGRERIPIRVPIDLHELEIRGLVRLLLRVVFLVCL</sequence>
<protein>
    <submittedName>
        <fullName evidence="2">Uncharacterized protein</fullName>
    </submittedName>
</protein>
<dbReference type="AlphaFoldDB" id="A0AAW0IEE1"/>
<dbReference type="Proteomes" id="UP001488838">
    <property type="component" value="Unassembled WGS sequence"/>
</dbReference>
<organism evidence="2 3">
    <name type="scientific">Myodes glareolus</name>
    <name type="common">Bank vole</name>
    <name type="synonym">Clethrionomys glareolus</name>
    <dbReference type="NCBI Taxonomy" id="447135"/>
    <lineage>
        <taxon>Eukaryota</taxon>
        <taxon>Metazoa</taxon>
        <taxon>Chordata</taxon>
        <taxon>Craniata</taxon>
        <taxon>Vertebrata</taxon>
        <taxon>Euteleostomi</taxon>
        <taxon>Mammalia</taxon>
        <taxon>Eutheria</taxon>
        <taxon>Euarchontoglires</taxon>
        <taxon>Glires</taxon>
        <taxon>Rodentia</taxon>
        <taxon>Myomorpha</taxon>
        <taxon>Muroidea</taxon>
        <taxon>Cricetidae</taxon>
        <taxon>Arvicolinae</taxon>
        <taxon>Myodes</taxon>
    </lineage>
</organism>
<accession>A0AAW0IEE1</accession>
<comment type="caution">
    <text evidence="2">The sequence shown here is derived from an EMBL/GenBank/DDBJ whole genome shotgun (WGS) entry which is preliminary data.</text>
</comment>
<feature type="compositionally biased region" description="Basic and acidic residues" evidence="1">
    <location>
        <begin position="34"/>
        <end position="46"/>
    </location>
</feature>
<reference evidence="2 3" key="1">
    <citation type="journal article" date="2023" name="bioRxiv">
        <title>Conserved and derived expression patterns and positive selection on dental genes reveal complex evolutionary context of ever-growing rodent molars.</title>
        <authorList>
            <person name="Calamari Z.T."/>
            <person name="Song A."/>
            <person name="Cohen E."/>
            <person name="Akter M."/>
            <person name="Roy R.D."/>
            <person name="Hallikas O."/>
            <person name="Christensen M.M."/>
            <person name="Li P."/>
            <person name="Marangoni P."/>
            <person name="Jernvall J."/>
            <person name="Klein O.D."/>
        </authorList>
    </citation>
    <scope>NUCLEOTIDE SEQUENCE [LARGE SCALE GENOMIC DNA]</scope>
    <source>
        <strain evidence="2">V071</strain>
    </source>
</reference>
<proteinExistence type="predicted"/>
<feature type="region of interest" description="Disordered" evidence="1">
    <location>
        <begin position="25"/>
        <end position="46"/>
    </location>
</feature>
<gene>
    <name evidence="2" type="ORF">U0070_011113</name>
</gene>
<feature type="non-terminal residue" evidence="2">
    <location>
        <position position="1"/>
    </location>
</feature>
<evidence type="ECO:0000313" key="2">
    <source>
        <dbReference type="EMBL" id="KAK7812723.1"/>
    </source>
</evidence>
<evidence type="ECO:0000256" key="1">
    <source>
        <dbReference type="SAM" id="MobiDB-lite"/>
    </source>
</evidence>
<name>A0AAW0IEE1_MYOGA</name>
<dbReference type="EMBL" id="JBBHLL010000147">
    <property type="protein sequence ID" value="KAK7812723.1"/>
    <property type="molecule type" value="Genomic_DNA"/>
</dbReference>